<evidence type="ECO:0000259" key="12">
    <source>
        <dbReference type="Pfam" id="PF09084"/>
    </source>
</evidence>
<dbReference type="SUPFAM" id="SSF53850">
    <property type="entry name" value="Periplasmic binding protein-like II"/>
    <property type="match status" value="1"/>
</dbReference>
<gene>
    <name evidence="13" type="ORF">ACFSBT_12870</name>
</gene>
<evidence type="ECO:0000256" key="9">
    <source>
        <dbReference type="ARBA" id="ARBA00023004"/>
    </source>
</evidence>
<dbReference type="GO" id="GO:0046872">
    <property type="term" value="F:metal ion binding"/>
    <property type="evidence" value="ECO:0007669"/>
    <property type="project" value="UniProtKB-KW"/>
</dbReference>
<dbReference type="InterPro" id="IPR027939">
    <property type="entry name" value="NMT1/THI5"/>
</dbReference>
<dbReference type="RefSeq" id="WP_250874141.1">
    <property type="nucleotide sequence ID" value="NZ_JALXFV010000006.1"/>
</dbReference>
<dbReference type="Proteomes" id="UP001597187">
    <property type="component" value="Unassembled WGS sequence"/>
</dbReference>
<evidence type="ECO:0000256" key="4">
    <source>
        <dbReference type="ARBA" id="ARBA00011738"/>
    </source>
</evidence>
<dbReference type="GO" id="GO:0009228">
    <property type="term" value="P:thiamine biosynthetic process"/>
    <property type="evidence" value="ECO:0007669"/>
    <property type="project" value="UniProtKB-KW"/>
</dbReference>
<keyword evidence="9" id="KW-0408">Iron</keyword>
<evidence type="ECO:0000256" key="6">
    <source>
        <dbReference type="ARBA" id="ARBA00022723"/>
    </source>
</evidence>
<comment type="catalytic activity">
    <reaction evidence="11">
        <text>N(6)-(pyridoxal phosphate)-L-lysyl-[4-amino-5-hydroxymethyl-2-methylpyrimidine phosphate synthase] + L-histidyl-[4-amino-5-hydroxymethyl-2-methylpyrimidine phosphate synthase] + 2 Fe(3+) + 4 H2O = L-lysyl-[4-amino-5-hydroxymethyl-2-methylpyrimidine phosphate synthase] + (2S)-2-amino-5-hydroxy-4-oxopentanoyl-[4-amino-5-hydroxymethyl-2-methylpyrimidine phosphate synthase] + 4-amino-2-methyl-5-(phosphooxymethyl)pyrimidine + 3-oxopropanoate + 2 Fe(2+) + 2 H(+)</text>
        <dbReference type="Rhea" id="RHEA:65756"/>
        <dbReference type="Rhea" id="RHEA-COMP:16892"/>
        <dbReference type="Rhea" id="RHEA-COMP:16893"/>
        <dbReference type="Rhea" id="RHEA-COMP:16894"/>
        <dbReference type="Rhea" id="RHEA-COMP:16895"/>
        <dbReference type="ChEBI" id="CHEBI:15377"/>
        <dbReference type="ChEBI" id="CHEBI:15378"/>
        <dbReference type="ChEBI" id="CHEBI:29033"/>
        <dbReference type="ChEBI" id="CHEBI:29034"/>
        <dbReference type="ChEBI" id="CHEBI:29969"/>
        <dbReference type="ChEBI" id="CHEBI:29979"/>
        <dbReference type="ChEBI" id="CHEBI:33190"/>
        <dbReference type="ChEBI" id="CHEBI:58354"/>
        <dbReference type="ChEBI" id="CHEBI:143915"/>
        <dbReference type="ChEBI" id="CHEBI:157692"/>
    </reaction>
    <physiologicalReaction direction="left-to-right" evidence="11">
        <dbReference type="Rhea" id="RHEA:65757"/>
    </physiologicalReaction>
</comment>
<keyword evidence="6" id="KW-0479">Metal-binding</keyword>
<evidence type="ECO:0000256" key="2">
    <source>
        <dbReference type="ARBA" id="ARBA00004948"/>
    </source>
</evidence>
<reference evidence="13 14" key="1">
    <citation type="journal article" date="2019" name="Int. J. Syst. Evol. Microbiol.">
        <title>The Global Catalogue of Microorganisms (GCM) 10K type strain sequencing project: providing services to taxonomists for standard genome sequencing and annotation.</title>
        <authorList>
            <consortium name="The Broad Institute Genomics Platform"/>
            <consortium name="The Broad Institute Genome Sequencing Center for Infectious Disease"/>
            <person name="Wu L."/>
            <person name="Ma J."/>
        </authorList>
    </citation>
    <scope>NUCLEOTIDE SEQUENCE [LARGE SCALE GENOMIC DNA]</scope>
    <source>
        <strain evidence="13 14">CGMCC 1.12563</strain>
    </source>
</reference>
<comment type="function">
    <text evidence="1">Responsible for the formation of the pyrimidine heterocycle in the thiamine biosynthesis pathway. Catalyzes the formation of hydroxymethylpyrimidine phosphate (HMP-P) from histidine and pyridoxal phosphate (PLP). The protein uses PLP and the active site histidine to form HMP-P, generating an inactive enzyme. The enzyme can only undergo a single turnover, which suggests it is a suicide enzyme.</text>
</comment>
<evidence type="ECO:0000313" key="13">
    <source>
        <dbReference type="EMBL" id="MFD1514170.1"/>
    </source>
</evidence>
<comment type="similarity">
    <text evidence="3">Belongs to the NMT1/THI5 family.</text>
</comment>
<sequence>MHWREFPVLPADETLFEGFRAGLDTRAARILAYLVRRRTDPEIETAEATRLSIRIGTELGREPTIAALSTLCANGLVEETTVDRERPGRPPKGWVAVHDSETTMRLVQSHHSYGLLEQADEVAKHFEVALPDAWFETVDPEDVTPVDRTSLTVALNWMPNGLHAPIIAAVESGHYERAGLDITLEPARGSGAATEHLRTGQADVALIGAASVCSAAPESFVPLAQLRQRSLAVLYTTTERLGAPFTSVEQVRGHRLAVTPDSEVGRLARLFLAHTGILDSVDIVAVSGEERTALARGDADVATGMPFDAYEFSEAGYEVSSLAVADHFPVPGPALVTTADTLQAGPKTMHRFLMATIAGVVTVHQQPEETAVQVATQSGDAVENERWRIDHAQSRAAERGVGRDHGWGRQTVEGWERLQVALRQEESG</sequence>
<accession>A0ABD6AW92</accession>
<dbReference type="EMBL" id="JBHUDC010000006">
    <property type="protein sequence ID" value="MFD1514170.1"/>
    <property type="molecule type" value="Genomic_DNA"/>
</dbReference>
<keyword evidence="8" id="KW-0784">Thiamine biosynthesis</keyword>
<keyword evidence="14" id="KW-1185">Reference proteome</keyword>
<evidence type="ECO:0000256" key="8">
    <source>
        <dbReference type="ARBA" id="ARBA00022977"/>
    </source>
</evidence>
<evidence type="ECO:0000256" key="10">
    <source>
        <dbReference type="ARBA" id="ARBA00033171"/>
    </source>
</evidence>
<dbReference type="Gene3D" id="3.40.190.10">
    <property type="entry name" value="Periplasmic binding protein-like II"/>
    <property type="match status" value="2"/>
</dbReference>
<keyword evidence="7" id="KW-0663">Pyridoxal phosphate</keyword>
<evidence type="ECO:0000256" key="11">
    <source>
        <dbReference type="ARBA" id="ARBA00048179"/>
    </source>
</evidence>
<feature type="domain" description="SsuA/THI5-like" evidence="12">
    <location>
        <begin position="163"/>
        <end position="369"/>
    </location>
</feature>
<comment type="caution">
    <text evidence="13">The sequence shown here is derived from an EMBL/GenBank/DDBJ whole genome shotgun (WGS) entry which is preliminary data.</text>
</comment>
<organism evidence="13 14">
    <name type="scientific">Halomarina rubra</name>
    <dbReference type="NCBI Taxonomy" id="2071873"/>
    <lineage>
        <taxon>Archaea</taxon>
        <taxon>Methanobacteriati</taxon>
        <taxon>Methanobacteriota</taxon>
        <taxon>Stenosarchaea group</taxon>
        <taxon>Halobacteria</taxon>
        <taxon>Halobacteriales</taxon>
        <taxon>Natronomonadaceae</taxon>
        <taxon>Halomarina</taxon>
    </lineage>
</organism>
<evidence type="ECO:0000256" key="3">
    <source>
        <dbReference type="ARBA" id="ARBA00009406"/>
    </source>
</evidence>
<evidence type="ECO:0000256" key="5">
    <source>
        <dbReference type="ARBA" id="ARBA00022679"/>
    </source>
</evidence>
<dbReference type="AlphaFoldDB" id="A0ABD6AW92"/>
<comment type="subunit">
    <text evidence="4">Homodimer.</text>
</comment>
<dbReference type="GO" id="GO:0016740">
    <property type="term" value="F:transferase activity"/>
    <property type="evidence" value="ECO:0007669"/>
    <property type="project" value="UniProtKB-KW"/>
</dbReference>
<keyword evidence="5" id="KW-0808">Transferase</keyword>
<dbReference type="Pfam" id="PF09084">
    <property type="entry name" value="NMT1"/>
    <property type="match status" value="1"/>
</dbReference>
<comment type="pathway">
    <text evidence="2">Cofactor biosynthesis; thiamine diphosphate biosynthesis.</text>
</comment>
<evidence type="ECO:0000256" key="7">
    <source>
        <dbReference type="ARBA" id="ARBA00022898"/>
    </source>
</evidence>
<evidence type="ECO:0000313" key="14">
    <source>
        <dbReference type="Proteomes" id="UP001597187"/>
    </source>
</evidence>
<evidence type="ECO:0000256" key="1">
    <source>
        <dbReference type="ARBA" id="ARBA00003469"/>
    </source>
</evidence>
<proteinExistence type="inferred from homology"/>
<protein>
    <recommendedName>
        <fullName evidence="10">Thiamine pyrimidine synthase</fullName>
    </recommendedName>
</protein>
<dbReference type="PANTHER" id="PTHR31528">
    <property type="entry name" value="4-AMINO-5-HYDROXYMETHYL-2-METHYLPYRIMIDINE PHOSPHATE SYNTHASE THI11-RELATED"/>
    <property type="match status" value="1"/>
</dbReference>
<dbReference type="InterPro" id="IPR015168">
    <property type="entry name" value="SsuA/THI5"/>
</dbReference>
<dbReference type="PANTHER" id="PTHR31528:SF1">
    <property type="entry name" value="4-AMINO-5-HYDROXYMETHYL-2-METHYLPYRIMIDINE PHOSPHATE SYNTHASE THI11-RELATED"/>
    <property type="match status" value="1"/>
</dbReference>
<name>A0ABD6AW92_9EURY</name>